<feature type="region of interest" description="Disordered" evidence="1">
    <location>
        <begin position="325"/>
        <end position="355"/>
    </location>
</feature>
<feature type="region of interest" description="Disordered" evidence="1">
    <location>
        <begin position="439"/>
        <end position="472"/>
    </location>
</feature>
<feature type="compositionally biased region" description="Basic residues" evidence="1">
    <location>
        <begin position="451"/>
        <end position="462"/>
    </location>
</feature>
<feature type="region of interest" description="Disordered" evidence="1">
    <location>
        <begin position="11"/>
        <end position="313"/>
    </location>
</feature>
<feature type="compositionally biased region" description="Low complexity" evidence="1">
    <location>
        <begin position="12"/>
        <end position="22"/>
    </location>
</feature>
<dbReference type="EMBL" id="CADCTQ010000550">
    <property type="protein sequence ID" value="CAA9316623.1"/>
    <property type="molecule type" value="Genomic_DNA"/>
</dbReference>
<name>A0A6J4KXF8_9SPHI</name>
<feature type="compositionally biased region" description="Basic residues" evidence="1">
    <location>
        <begin position="37"/>
        <end position="52"/>
    </location>
</feature>
<feature type="compositionally biased region" description="Basic residues" evidence="1">
    <location>
        <begin position="226"/>
        <end position="236"/>
    </location>
</feature>
<sequence length="698" mass="74429">VRKSFFVSLYLPAGRPDAAGPTPAGPAPVRPAGPGGHQRRRRHAGGRPRRRQCPPLQTGQRKDVPDPARRRRRPLARGRLPGVRSVPRKPLQRRAAPRFFQPPRRERFYRGGQGTDRRPLRRAAPAPHPRGAAPRPPRRPANLPTQIRPPAKGRREGPPDAGRRNCPGAPAAGPRGAGLRGHPVPQRPLPGGRNAPAAARPRAACGGPARAVDGPGLARQNPFGRRTQHPAARPRKERPGPAIPRRLEPVRRLQGQTLQGQRLLPHAPRRPAVVAGGPGGLRVPQRGRGRDAPRRPGAGGRHGRPVPMAARPGRRAIQGCLRGGATELPHREPDPGLRAAVAPPLGNDDGRPHPAVALQHDCQLERPPLHQKRRAALRAQPERLSHHRQEAFPRLPRRVRPGVPRGGPPVCPPVGGSQNRPAAHRVLPEQRAALGLRGAQPGLRNAGHGRPVLHQKGTRGVRQKAVQGRPERLQRRLEAVAAGLRSPRNDGAAAGVAAHAAVGRRPECLLERDGGRVRENGVRRGKGGGPQPPEPGPALRLHQFGPLLPGGGVLRRVFDQRLLLAAAAQHGRGGPAVGQAGADRGVSLRGHGPGTARHGHPGGGRPDPAGGSLPALRGRRPGPARGGGPALLPVERPARAGPLRRGELQHRPGGRVQPALPRTHRGRPADQRTPLRGGYRQAKTLRQAAQKSPADLLL</sequence>
<feature type="region of interest" description="Disordered" evidence="1">
    <location>
        <begin position="518"/>
        <end position="540"/>
    </location>
</feature>
<accession>A0A6J4KXF8</accession>
<organism evidence="2">
    <name type="scientific">uncultured Cytophagales bacterium</name>
    <dbReference type="NCBI Taxonomy" id="158755"/>
    <lineage>
        <taxon>Bacteria</taxon>
        <taxon>Pseudomonadati</taxon>
        <taxon>Bacteroidota</taxon>
        <taxon>Sphingobacteriia</taxon>
        <taxon>Sphingobacteriales</taxon>
        <taxon>environmental samples</taxon>
    </lineage>
</organism>
<feature type="compositionally biased region" description="Low complexity" evidence="1">
    <location>
        <begin position="252"/>
        <end position="264"/>
    </location>
</feature>
<protein>
    <submittedName>
        <fullName evidence="2">GH50</fullName>
    </submittedName>
</protein>
<feature type="compositionally biased region" description="Low complexity" evidence="1">
    <location>
        <begin position="122"/>
        <end position="133"/>
    </location>
</feature>
<feature type="compositionally biased region" description="Low complexity" evidence="1">
    <location>
        <begin position="189"/>
        <end position="211"/>
    </location>
</feature>
<feature type="compositionally biased region" description="Basic and acidic residues" evidence="1">
    <location>
        <begin position="153"/>
        <end position="163"/>
    </location>
</feature>
<reference evidence="2" key="1">
    <citation type="submission" date="2020-02" db="EMBL/GenBank/DDBJ databases">
        <authorList>
            <person name="Meier V. D."/>
        </authorList>
    </citation>
    <scope>NUCLEOTIDE SEQUENCE</scope>
    <source>
        <strain evidence="2">AVDCRST_MAG56</strain>
    </source>
</reference>
<feature type="non-terminal residue" evidence="2">
    <location>
        <position position="698"/>
    </location>
</feature>
<feature type="compositionally biased region" description="Low complexity" evidence="1">
    <location>
        <begin position="606"/>
        <end position="616"/>
    </location>
</feature>
<feature type="compositionally biased region" description="Basic residues" evidence="1">
    <location>
        <begin position="86"/>
        <end position="96"/>
    </location>
</feature>
<feature type="non-terminal residue" evidence="2">
    <location>
        <position position="1"/>
    </location>
</feature>
<gene>
    <name evidence="2" type="ORF">AVDCRST_MAG56-6666</name>
</gene>
<dbReference type="AlphaFoldDB" id="A0A6J4KXF8"/>
<feature type="region of interest" description="Disordered" evidence="1">
    <location>
        <begin position="569"/>
        <end position="698"/>
    </location>
</feature>
<evidence type="ECO:0000313" key="2">
    <source>
        <dbReference type="EMBL" id="CAA9316623.1"/>
    </source>
</evidence>
<evidence type="ECO:0000256" key="1">
    <source>
        <dbReference type="SAM" id="MobiDB-lite"/>
    </source>
</evidence>
<proteinExistence type="predicted"/>
<feature type="compositionally biased region" description="Low complexity" evidence="1">
    <location>
        <begin position="164"/>
        <end position="174"/>
    </location>
</feature>